<keyword evidence="1" id="KW-0812">Transmembrane</keyword>
<evidence type="ECO:0000256" key="1">
    <source>
        <dbReference type="SAM" id="Phobius"/>
    </source>
</evidence>
<dbReference type="Proteomes" id="UP000281553">
    <property type="component" value="Unassembled WGS sequence"/>
</dbReference>
<dbReference type="AlphaFoldDB" id="A0A3P7NI58"/>
<dbReference type="EMBL" id="UYRU01097379">
    <property type="protein sequence ID" value="VDN40010.1"/>
    <property type="molecule type" value="Genomic_DNA"/>
</dbReference>
<evidence type="ECO:0000313" key="2">
    <source>
        <dbReference type="EMBL" id="VDN40010.1"/>
    </source>
</evidence>
<evidence type="ECO:0000313" key="3">
    <source>
        <dbReference type="Proteomes" id="UP000281553"/>
    </source>
</evidence>
<dbReference type="OrthoDB" id="407410at2759"/>
<protein>
    <submittedName>
        <fullName evidence="2">Uncharacterized protein</fullName>
    </submittedName>
</protein>
<name>A0A3P7NI58_DIBLA</name>
<gene>
    <name evidence="2" type="ORF">DILT_LOCUS18100</name>
</gene>
<keyword evidence="3" id="KW-1185">Reference proteome</keyword>
<reference evidence="2 3" key="1">
    <citation type="submission" date="2018-11" db="EMBL/GenBank/DDBJ databases">
        <authorList>
            <consortium name="Pathogen Informatics"/>
        </authorList>
    </citation>
    <scope>NUCLEOTIDE SEQUENCE [LARGE SCALE GENOMIC DNA]</scope>
</reference>
<proteinExistence type="predicted"/>
<sequence>MVVLTTNLIVAFACNFEMRKGYGIALITAYAVFLTLAILIEADVITSPKQWHLLTGTE</sequence>
<keyword evidence="1" id="KW-0472">Membrane</keyword>
<accession>A0A3P7NI58</accession>
<organism evidence="2 3">
    <name type="scientific">Dibothriocephalus latus</name>
    <name type="common">Fish tapeworm</name>
    <name type="synonym">Diphyllobothrium latum</name>
    <dbReference type="NCBI Taxonomy" id="60516"/>
    <lineage>
        <taxon>Eukaryota</taxon>
        <taxon>Metazoa</taxon>
        <taxon>Spiralia</taxon>
        <taxon>Lophotrochozoa</taxon>
        <taxon>Platyhelminthes</taxon>
        <taxon>Cestoda</taxon>
        <taxon>Eucestoda</taxon>
        <taxon>Diphyllobothriidea</taxon>
        <taxon>Diphyllobothriidae</taxon>
        <taxon>Dibothriocephalus</taxon>
    </lineage>
</organism>
<keyword evidence="1" id="KW-1133">Transmembrane helix</keyword>
<feature type="transmembrane region" description="Helical" evidence="1">
    <location>
        <begin position="22"/>
        <end position="40"/>
    </location>
</feature>